<evidence type="ECO:0000256" key="1">
    <source>
        <dbReference type="ARBA" id="ARBA00006817"/>
    </source>
</evidence>
<keyword evidence="4" id="KW-1185">Reference proteome</keyword>
<evidence type="ECO:0000259" key="2">
    <source>
        <dbReference type="Pfam" id="PF08327"/>
    </source>
</evidence>
<dbReference type="CDD" id="cd08899">
    <property type="entry name" value="SRPBCC_CalC_Aha1-like_6"/>
    <property type="match status" value="1"/>
</dbReference>
<dbReference type="InterPro" id="IPR023393">
    <property type="entry name" value="START-like_dom_sf"/>
</dbReference>
<dbReference type="RefSeq" id="WP_245346518.1">
    <property type="nucleotide sequence ID" value="NZ_JAGIOI010000001.1"/>
</dbReference>
<reference evidence="3 4" key="1">
    <citation type="submission" date="2021-03" db="EMBL/GenBank/DDBJ databases">
        <title>Sequencing the genomes of 1000 actinobacteria strains.</title>
        <authorList>
            <person name="Klenk H.-P."/>
        </authorList>
    </citation>
    <scope>NUCLEOTIDE SEQUENCE [LARGE SCALE GENOMIC DNA]</scope>
    <source>
        <strain evidence="3 4">DSM 16005</strain>
    </source>
</reference>
<comment type="caution">
    <text evidence="3">The sequence shown here is derived from an EMBL/GenBank/DDBJ whole genome shotgun (WGS) entry which is preliminary data.</text>
</comment>
<comment type="similarity">
    <text evidence="1">Belongs to the AHA1 family.</text>
</comment>
<evidence type="ECO:0000313" key="3">
    <source>
        <dbReference type="EMBL" id="MBP2413683.1"/>
    </source>
</evidence>
<dbReference type="Gene3D" id="3.30.530.20">
    <property type="match status" value="1"/>
</dbReference>
<gene>
    <name evidence="3" type="ORF">JOF48_002482</name>
</gene>
<organism evidence="3 4">
    <name type="scientific">Arthrobacter stackebrandtii</name>
    <dbReference type="NCBI Taxonomy" id="272161"/>
    <lineage>
        <taxon>Bacteria</taxon>
        <taxon>Bacillati</taxon>
        <taxon>Actinomycetota</taxon>
        <taxon>Actinomycetes</taxon>
        <taxon>Micrococcales</taxon>
        <taxon>Micrococcaceae</taxon>
        <taxon>Arthrobacter</taxon>
    </lineage>
</organism>
<dbReference type="SUPFAM" id="SSF55961">
    <property type="entry name" value="Bet v1-like"/>
    <property type="match status" value="1"/>
</dbReference>
<proteinExistence type="inferred from homology"/>
<dbReference type="Pfam" id="PF08327">
    <property type="entry name" value="AHSA1"/>
    <property type="match status" value="1"/>
</dbReference>
<dbReference type="InterPro" id="IPR013538">
    <property type="entry name" value="ASHA1/2-like_C"/>
</dbReference>
<feature type="domain" description="Activator of Hsp90 ATPase homologue 1/2-like C-terminal" evidence="2">
    <location>
        <begin position="34"/>
        <end position="134"/>
    </location>
</feature>
<sequence>MFDMLEELAAIHRNVAVNGSSGTVSVTVSRSYTAEADDVWDALTNPERIPRWFYPISGDLKAGGTFQLEGNAGGDILECARPVHLQVTFGGPESIVDLRLAEDGGRTTLELTHSVPVAMAGSGAGALFVGPGWDGALLGLSIHLRGELIGDPQQAANSPEVVEFNRGSIAGWKEAIESSGTASAEEIAGAHQAALAQYTVLPS</sequence>
<protein>
    <submittedName>
        <fullName evidence="3">Uncharacterized protein YndB with AHSA1/START domain</fullName>
    </submittedName>
</protein>
<dbReference type="EMBL" id="JAGIOI010000001">
    <property type="protein sequence ID" value="MBP2413683.1"/>
    <property type="molecule type" value="Genomic_DNA"/>
</dbReference>
<name>A0ABS4Z0B5_9MICC</name>
<dbReference type="Proteomes" id="UP000711614">
    <property type="component" value="Unassembled WGS sequence"/>
</dbReference>
<evidence type="ECO:0000313" key="4">
    <source>
        <dbReference type="Proteomes" id="UP000711614"/>
    </source>
</evidence>
<accession>A0ABS4Z0B5</accession>